<evidence type="ECO:0000313" key="1">
    <source>
        <dbReference type="EMBL" id="MFC6331475.1"/>
    </source>
</evidence>
<reference evidence="2" key="1">
    <citation type="journal article" date="2019" name="Int. J. Syst. Evol. Microbiol.">
        <title>The Global Catalogue of Microorganisms (GCM) 10K type strain sequencing project: providing services to taxonomists for standard genome sequencing and annotation.</title>
        <authorList>
            <consortium name="The Broad Institute Genomics Platform"/>
            <consortium name="The Broad Institute Genome Sequencing Center for Infectious Disease"/>
            <person name="Wu L."/>
            <person name="Ma J."/>
        </authorList>
    </citation>
    <scope>NUCLEOTIDE SEQUENCE [LARGE SCALE GENOMIC DNA]</scope>
    <source>
        <strain evidence="2">PCU 280</strain>
    </source>
</reference>
<organism evidence="1 2">
    <name type="scientific">Paenibacillus septentrionalis</name>
    <dbReference type="NCBI Taxonomy" id="429342"/>
    <lineage>
        <taxon>Bacteria</taxon>
        <taxon>Bacillati</taxon>
        <taxon>Bacillota</taxon>
        <taxon>Bacilli</taxon>
        <taxon>Bacillales</taxon>
        <taxon>Paenibacillaceae</taxon>
        <taxon>Paenibacillus</taxon>
    </lineage>
</organism>
<proteinExistence type="predicted"/>
<protein>
    <submittedName>
        <fullName evidence="1">AVAST type 3 anti-phage protein Avs3b</fullName>
    </submittedName>
</protein>
<keyword evidence="2" id="KW-1185">Reference proteome</keyword>
<gene>
    <name evidence="1" type="primary">avs3b</name>
    <name evidence="1" type="ORF">ACFP56_02495</name>
</gene>
<sequence length="242" mass="28449">MNINHRLAKYLSYQQMEDSEIQNRTMTLGKALVKELKLDPGVDTLARWMAHYIAEQIERAENSTGAEKQEAEQRCFETILKLWDHRSTFPSGSRPFEDFEPILRTLTRLDPENDRHFFFENKREAMEGVPEEVQKWLNVANGIDEAARVWLKYVFEQAALAATDDSTIEWLENSVALQDSDHFSVIFRNLHSDIDDIWGEDQKHSEQKRKTINSRIKKLEAFSELNQLLLTEYKKELIRMQT</sequence>
<comment type="caution">
    <text evidence="1">The sequence shown here is derived from an EMBL/GenBank/DDBJ whole genome shotgun (WGS) entry which is preliminary data.</text>
</comment>
<dbReference type="RefSeq" id="WP_379230761.1">
    <property type="nucleotide sequence ID" value="NZ_JBHSTE010000001.1"/>
</dbReference>
<accession>A0ABW1V2F0</accession>
<evidence type="ECO:0000313" key="2">
    <source>
        <dbReference type="Proteomes" id="UP001596233"/>
    </source>
</evidence>
<dbReference type="Proteomes" id="UP001596233">
    <property type="component" value="Unassembled WGS sequence"/>
</dbReference>
<name>A0ABW1V2F0_9BACL</name>
<dbReference type="NCBIfam" id="NF041817">
    <property type="entry name" value="Avs3b"/>
    <property type="match status" value="1"/>
</dbReference>
<dbReference type="EMBL" id="JBHSTE010000001">
    <property type="protein sequence ID" value="MFC6331475.1"/>
    <property type="molecule type" value="Genomic_DNA"/>
</dbReference>